<dbReference type="RefSeq" id="WP_307521571.1">
    <property type="nucleotide sequence ID" value="NZ_JAUSZI010000002.1"/>
</dbReference>
<organism evidence="3 4">
    <name type="scientific">Streptomyces umbrinus</name>
    <dbReference type="NCBI Taxonomy" id="67370"/>
    <lineage>
        <taxon>Bacteria</taxon>
        <taxon>Bacillati</taxon>
        <taxon>Actinomycetota</taxon>
        <taxon>Actinomycetes</taxon>
        <taxon>Kitasatosporales</taxon>
        <taxon>Streptomycetaceae</taxon>
        <taxon>Streptomyces</taxon>
        <taxon>Streptomyces phaeochromogenes group</taxon>
    </lineage>
</organism>
<proteinExistence type="predicted"/>
<evidence type="ECO:0000256" key="1">
    <source>
        <dbReference type="SAM" id="MobiDB-lite"/>
    </source>
</evidence>
<evidence type="ECO:0000259" key="2">
    <source>
        <dbReference type="Pfam" id="PF14332"/>
    </source>
</evidence>
<evidence type="ECO:0000313" key="3">
    <source>
        <dbReference type="EMBL" id="MDQ1026242.1"/>
    </source>
</evidence>
<comment type="caution">
    <text evidence="3">The sequence shown here is derived from an EMBL/GenBank/DDBJ whole genome shotgun (WGS) entry which is preliminary data.</text>
</comment>
<dbReference type="EMBL" id="JAUSZI010000002">
    <property type="protein sequence ID" value="MDQ1026242.1"/>
    <property type="molecule type" value="Genomic_DNA"/>
</dbReference>
<gene>
    <name evidence="3" type="ORF">QF035_003824</name>
</gene>
<dbReference type="Pfam" id="PF14332">
    <property type="entry name" value="DUF4388"/>
    <property type="match status" value="1"/>
</dbReference>
<reference evidence="3 4" key="1">
    <citation type="submission" date="2023-07" db="EMBL/GenBank/DDBJ databases">
        <title>Comparative genomics of wheat-associated soil bacteria to identify genetic determinants of phenazine resistance.</title>
        <authorList>
            <person name="Mouncey N."/>
        </authorList>
    </citation>
    <scope>NUCLEOTIDE SEQUENCE [LARGE SCALE GENOMIC DNA]</scope>
    <source>
        <strain evidence="3 4">V2I4</strain>
    </source>
</reference>
<evidence type="ECO:0000313" key="4">
    <source>
        <dbReference type="Proteomes" id="UP001230328"/>
    </source>
</evidence>
<sequence>MTGAPARNLPALLQELYEEGFTGTVRVSGAPGGTIHLRDGLIGAVETPGAPTATSVLLTPGRIDDEAWLAACAAERDMDRLGGQLVAAGLIGAAELEVVCTAAVFDAAFAMALGPPGSWTLSDPEPTLLAVPGVEPRRLTEETTRRMVQLSGPWGAPGELARVRPTPVPGPGPGRWLPHRHQSVLNTVNGRRTARDIAFTLGRGLYAVMLDLTRLEALELVRWDAGREPGGRPSTAPRVLPERRSATPQPSRSGAGSGAASGFGSQSMAEPLPRRRPGGASRVGEGPAREGPAGQRPAGGSNAFAAGKDGGTGG</sequence>
<name>A0ABU0SSF0_9ACTN</name>
<keyword evidence="4" id="KW-1185">Reference proteome</keyword>
<dbReference type="InterPro" id="IPR025497">
    <property type="entry name" value="PatA-like_N"/>
</dbReference>
<protein>
    <recommendedName>
        <fullName evidence="2">PatA-like N-terminal domain-containing protein</fullName>
    </recommendedName>
</protein>
<accession>A0ABU0SSF0</accession>
<feature type="region of interest" description="Disordered" evidence="1">
    <location>
        <begin position="225"/>
        <end position="314"/>
    </location>
</feature>
<dbReference type="Proteomes" id="UP001230328">
    <property type="component" value="Unassembled WGS sequence"/>
</dbReference>
<feature type="domain" description="PatA-like N-terminal" evidence="2">
    <location>
        <begin position="9"/>
        <end position="147"/>
    </location>
</feature>